<feature type="chain" id="PRO_5041964711" evidence="2">
    <location>
        <begin position="30"/>
        <end position="436"/>
    </location>
</feature>
<sequence>MPNLDRRRFLAASALAAPALAAGSATASADTNPVDTNPAGPNGADATAGRPGGVLPGADLLAQRGWRDLAGRKVGVVTNPTGVLRDQTHVVDAMVAAGLRPVAVFGPEHGFRGTAQAGGSEGDYTDPRTGLPVYDAYGVTADKLAELYRKAGLDTVVFDIADVGARFYTYIWTMYTAMQAAARTGAAFVVLDRPNPVGGTAFGPRLDPAFASGVGRKPIVQQHGMTVGELARFFDAEFLPADGGRLSALDVVQVRNWRRNTLFAATGLQWVPPSPNMPTPDTALVYPGTCLFEGTLLAEGRGTTRPFETVGAPGIDWRWAERLNELGLPGVRFRETYFVPTFGKFPNQTCGGVQLHLTDPARLDAVRTAVAMIVTARALYPEVFGWRPDNAIDRLSGSARLRTMVDAGADTAEIVASWQTELAEFRRQRERYLIYR</sequence>
<feature type="region of interest" description="Disordered" evidence="1">
    <location>
        <begin position="24"/>
        <end position="52"/>
    </location>
</feature>
<dbReference type="RefSeq" id="WP_253768456.1">
    <property type="nucleotide sequence ID" value="NZ_JAMTCK010000003.1"/>
</dbReference>
<evidence type="ECO:0000259" key="3">
    <source>
        <dbReference type="Pfam" id="PF07075"/>
    </source>
</evidence>
<dbReference type="PIRSF" id="PIRSF016719">
    <property type="entry name" value="UCP016719"/>
    <property type="match status" value="1"/>
</dbReference>
<evidence type="ECO:0000256" key="2">
    <source>
        <dbReference type="SAM" id="SignalP"/>
    </source>
</evidence>
<proteinExistence type="predicted"/>
<protein>
    <submittedName>
        <fullName evidence="5">Uncharacterized conserved protein YbbC, DUF1343 family</fullName>
    </submittedName>
</protein>
<evidence type="ECO:0000256" key="1">
    <source>
        <dbReference type="SAM" id="MobiDB-lite"/>
    </source>
</evidence>
<dbReference type="Gene3D" id="3.90.1150.140">
    <property type="match status" value="1"/>
</dbReference>
<dbReference type="InterPro" id="IPR048503">
    <property type="entry name" value="NamZ_C"/>
</dbReference>
<keyword evidence="6" id="KW-1185">Reference proteome</keyword>
<dbReference type="AlphaFoldDB" id="A0AAE3GC05"/>
<dbReference type="InterPro" id="IPR006311">
    <property type="entry name" value="TAT_signal"/>
</dbReference>
<keyword evidence="2" id="KW-0732">Signal</keyword>
<evidence type="ECO:0000313" key="5">
    <source>
        <dbReference type="EMBL" id="MCP2164625.1"/>
    </source>
</evidence>
<dbReference type="EMBL" id="JAMTCK010000003">
    <property type="protein sequence ID" value="MCP2164625.1"/>
    <property type="molecule type" value="Genomic_DNA"/>
</dbReference>
<dbReference type="PANTHER" id="PTHR42915">
    <property type="entry name" value="HYPOTHETICAL 460 KDA PROTEIN IN FEUA-SIGW INTERGENIC REGION [PRECURSOR]"/>
    <property type="match status" value="1"/>
</dbReference>
<dbReference type="GO" id="GO:0033922">
    <property type="term" value="F:peptidoglycan beta-N-acetylmuramidase activity"/>
    <property type="evidence" value="ECO:0007669"/>
    <property type="project" value="InterPro"/>
</dbReference>
<evidence type="ECO:0000259" key="4">
    <source>
        <dbReference type="Pfam" id="PF20732"/>
    </source>
</evidence>
<organism evidence="5 6">
    <name type="scientific">Goodfellowiella coeruleoviolacea</name>
    <dbReference type="NCBI Taxonomy" id="334858"/>
    <lineage>
        <taxon>Bacteria</taxon>
        <taxon>Bacillati</taxon>
        <taxon>Actinomycetota</taxon>
        <taxon>Actinomycetes</taxon>
        <taxon>Pseudonocardiales</taxon>
        <taxon>Pseudonocardiaceae</taxon>
        <taxon>Goodfellowiella</taxon>
    </lineage>
</organism>
<accession>A0AAE3GC05</accession>
<dbReference type="PROSITE" id="PS51318">
    <property type="entry name" value="TAT"/>
    <property type="match status" value="1"/>
</dbReference>
<feature type="domain" description="Peptidoglycan beta-N-acetylmuramidase NamZ N-terminal" evidence="3">
    <location>
        <begin position="74"/>
        <end position="280"/>
    </location>
</feature>
<comment type="caution">
    <text evidence="5">The sequence shown here is derived from an EMBL/GenBank/DDBJ whole genome shotgun (WGS) entry which is preliminary data.</text>
</comment>
<feature type="domain" description="Peptidoglycan beta-N-acetylmuramidase NamZ C-terminal" evidence="4">
    <location>
        <begin position="284"/>
        <end position="435"/>
    </location>
</feature>
<dbReference type="Pfam" id="PF20732">
    <property type="entry name" value="NamZ_C"/>
    <property type="match status" value="1"/>
</dbReference>
<dbReference type="InterPro" id="IPR008302">
    <property type="entry name" value="NamZ"/>
</dbReference>
<dbReference type="PANTHER" id="PTHR42915:SF1">
    <property type="entry name" value="PEPTIDOGLYCAN BETA-N-ACETYLMURAMIDASE NAMZ"/>
    <property type="match status" value="1"/>
</dbReference>
<dbReference type="Gene3D" id="3.40.50.12170">
    <property type="entry name" value="Uncharacterised protein PF07075, DUF1343"/>
    <property type="match status" value="1"/>
</dbReference>
<dbReference type="Pfam" id="PF07075">
    <property type="entry name" value="NamZ_N"/>
    <property type="match status" value="1"/>
</dbReference>
<name>A0AAE3GC05_9PSEU</name>
<evidence type="ECO:0000313" key="6">
    <source>
        <dbReference type="Proteomes" id="UP001206128"/>
    </source>
</evidence>
<reference evidence="5" key="1">
    <citation type="submission" date="2022-06" db="EMBL/GenBank/DDBJ databases">
        <title>Genomic Encyclopedia of Archaeal and Bacterial Type Strains, Phase II (KMG-II): from individual species to whole genera.</title>
        <authorList>
            <person name="Goeker M."/>
        </authorList>
    </citation>
    <scope>NUCLEOTIDE SEQUENCE</scope>
    <source>
        <strain evidence="5">DSM 43935</strain>
    </source>
</reference>
<dbReference type="Proteomes" id="UP001206128">
    <property type="component" value="Unassembled WGS sequence"/>
</dbReference>
<feature type="signal peptide" evidence="2">
    <location>
        <begin position="1"/>
        <end position="29"/>
    </location>
</feature>
<dbReference type="InterPro" id="IPR048502">
    <property type="entry name" value="NamZ_N"/>
</dbReference>
<gene>
    <name evidence="5" type="ORF">LX83_001465</name>
</gene>